<dbReference type="Pfam" id="PF07853">
    <property type="entry name" value="DUF1648"/>
    <property type="match status" value="1"/>
</dbReference>
<evidence type="ECO:0000259" key="2">
    <source>
        <dbReference type="Pfam" id="PF07853"/>
    </source>
</evidence>
<dbReference type="Proteomes" id="UP000481087">
    <property type="component" value="Unassembled WGS sequence"/>
</dbReference>
<comment type="caution">
    <text evidence="4">The sequence shown here is derived from an EMBL/GenBank/DDBJ whole genome shotgun (WGS) entry which is preliminary data.</text>
</comment>
<feature type="transmembrane region" description="Helical" evidence="1">
    <location>
        <begin position="136"/>
        <end position="156"/>
    </location>
</feature>
<keyword evidence="1" id="KW-1133">Transmembrane helix</keyword>
<feature type="transmembrane region" description="Helical" evidence="1">
    <location>
        <begin position="51"/>
        <end position="73"/>
    </location>
</feature>
<evidence type="ECO:0000313" key="4">
    <source>
        <dbReference type="EMBL" id="MZQ87274.1"/>
    </source>
</evidence>
<dbReference type="PANTHER" id="PTHR37810:SF9">
    <property type="entry name" value="MEMBRANE PROTEIN"/>
    <property type="match status" value="1"/>
</dbReference>
<proteinExistence type="predicted"/>
<evidence type="ECO:0000259" key="3">
    <source>
        <dbReference type="Pfam" id="PF19124"/>
    </source>
</evidence>
<accession>A0A6L8VAH6</accession>
<dbReference type="PANTHER" id="PTHR37810">
    <property type="entry name" value="IMMUNITY PROTEIN SDPI"/>
    <property type="match status" value="1"/>
</dbReference>
<evidence type="ECO:0000313" key="5">
    <source>
        <dbReference type="Proteomes" id="UP000481087"/>
    </source>
</evidence>
<feature type="domain" description="DUF5808" evidence="3">
    <location>
        <begin position="311"/>
        <end position="335"/>
    </location>
</feature>
<dbReference type="InterPro" id="IPR043831">
    <property type="entry name" value="DUF5808"/>
</dbReference>
<feature type="transmembrane region" description="Helical" evidence="1">
    <location>
        <begin position="79"/>
        <end position="99"/>
    </location>
</feature>
<dbReference type="InterPro" id="IPR012867">
    <property type="entry name" value="DUF1648"/>
</dbReference>
<protein>
    <submittedName>
        <fullName evidence="4">DUF1648 domain-containing protein</fullName>
    </submittedName>
</protein>
<keyword evidence="1" id="KW-0472">Membrane</keyword>
<dbReference type="EMBL" id="WTUZ01000040">
    <property type="protein sequence ID" value="MZQ87274.1"/>
    <property type="molecule type" value="Genomic_DNA"/>
</dbReference>
<gene>
    <name evidence="4" type="ORF">GQF01_34675</name>
</gene>
<organism evidence="4 5">
    <name type="scientific">Paenibacillus silvestris</name>
    <dbReference type="NCBI Taxonomy" id="2606219"/>
    <lineage>
        <taxon>Bacteria</taxon>
        <taxon>Bacillati</taxon>
        <taxon>Bacillota</taxon>
        <taxon>Bacilli</taxon>
        <taxon>Bacillales</taxon>
        <taxon>Paenibacillaceae</taxon>
        <taxon>Paenibacillus</taxon>
    </lineage>
</organism>
<feature type="transmembrane region" description="Helical" evidence="1">
    <location>
        <begin position="231"/>
        <end position="251"/>
    </location>
</feature>
<feature type="domain" description="DUF1648" evidence="2">
    <location>
        <begin position="144"/>
        <end position="186"/>
    </location>
</feature>
<dbReference type="Pfam" id="PF19124">
    <property type="entry name" value="DUF5808"/>
    <property type="match status" value="1"/>
</dbReference>
<feature type="transmembrane region" description="Helical" evidence="1">
    <location>
        <begin position="6"/>
        <end position="23"/>
    </location>
</feature>
<sequence length="354" mass="40576">MNVWEYGIFRIILLLVNVLYPTIARRRTVRFGVVIPADKVNYIPLRSIENWYRVVSGCIGGLFLIAELVLVQLEVISSLAALIYLMPLSQTANFIIYIITYRKVNSMKKEQGWQVGNQRFVGVDLSTKKRVFMSRWFYLFPIFFIALNVLVIVYFYDRIPDQFPIHYTNGEVDRIAEKSILYVFLTNLIQLGFLAIMLGVIEGIGRSKRQVDMTVPNDPTNQYLRKRHVQIIYTITAIGLLLFSIVQMAIIQFLSSNIGWLIEAANLLILAIAFTFGRDSKRISQHETALITYPSQQGKVWKIGLFYVNAQDPAIIVERLEGTGFTVNFGRVGGWAVVFTPVFFASAMIWFSIR</sequence>
<feature type="transmembrane region" description="Helical" evidence="1">
    <location>
        <begin position="180"/>
        <end position="201"/>
    </location>
</feature>
<evidence type="ECO:0000256" key="1">
    <source>
        <dbReference type="SAM" id="Phobius"/>
    </source>
</evidence>
<keyword evidence="5" id="KW-1185">Reference proteome</keyword>
<reference evidence="4 5" key="1">
    <citation type="submission" date="2019-12" db="EMBL/GenBank/DDBJ databases">
        <title>Paenibacillus sp. nov. sp. isolated from soil.</title>
        <authorList>
            <person name="Kim J."/>
            <person name="Jeong S.E."/>
            <person name="Jung H.S."/>
            <person name="Jeon C.O."/>
        </authorList>
    </citation>
    <scope>NUCLEOTIDE SEQUENCE [LARGE SCALE GENOMIC DNA]</scope>
    <source>
        <strain evidence="4 5">5J-6</strain>
    </source>
</reference>
<dbReference type="RefSeq" id="WP_161411896.1">
    <property type="nucleotide sequence ID" value="NZ_WTUZ01000040.1"/>
</dbReference>
<feature type="transmembrane region" description="Helical" evidence="1">
    <location>
        <begin position="257"/>
        <end position="276"/>
    </location>
</feature>
<feature type="transmembrane region" description="Helical" evidence="1">
    <location>
        <begin position="332"/>
        <end position="353"/>
    </location>
</feature>
<keyword evidence="1" id="KW-0812">Transmembrane</keyword>
<name>A0A6L8VAH6_9BACL</name>
<dbReference type="GO" id="GO:0009636">
    <property type="term" value="P:response to toxic substance"/>
    <property type="evidence" value="ECO:0007669"/>
    <property type="project" value="TreeGrafter"/>
</dbReference>
<dbReference type="AlphaFoldDB" id="A0A6L8VAH6"/>